<dbReference type="SUPFAM" id="SSF56399">
    <property type="entry name" value="ADP-ribosylation"/>
    <property type="match status" value="2"/>
</dbReference>
<gene>
    <name evidence="1" type="ORF">KXQ929_LOCUS41355</name>
</gene>
<protein>
    <submittedName>
        <fullName evidence="1">Uncharacterized protein</fullName>
    </submittedName>
</protein>
<organism evidence="1 2">
    <name type="scientific">Adineta steineri</name>
    <dbReference type="NCBI Taxonomy" id="433720"/>
    <lineage>
        <taxon>Eukaryota</taxon>
        <taxon>Metazoa</taxon>
        <taxon>Spiralia</taxon>
        <taxon>Gnathifera</taxon>
        <taxon>Rotifera</taxon>
        <taxon>Eurotatoria</taxon>
        <taxon>Bdelloidea</taxon>
        <taxon>Adinetida</taxon>
        <taxon>Adinetidae</taxon>
        <taxon>Adineta</taxon>
    </lineage>
</organism>
<reference evidence="1" key="1">
    <citation type="submission" date="2021-02" db="EMBL/GenBank/DDBJ databases">
        <authorList>
            <person name="Nowell W R."/>
        </authorList>
    </citation>
    <scope>NUCLEOTIDE SEQUENCE</scope>
</reference>
<name>A0A820CMG7_9BILA</name>
<evidence type="ECO:0000313" key="1">
    <source>
        <dbReference type="EMBL" id="CAF4223991.1"/>
    </source>
</evidence>
<sequence length="547" mass="64564">MSSRSRLYTRFRHQNNTHSIKKTHLVIFDIDVDYSMLSDLTIEMNIFNEDEIDLWFDYITSDVNEIYLIVSNLLDPQYRNYSNTLTKLQGTFDDINVMWQQFQHNYNIFYSYYDFKQSTFKNIDSKSAESIWWTVFNKILQHIKHTDIAKDEFIGFCRNSVGDDEHQLRDIQELVDRYGSTGAIYWYTKDSFLFILLNRTLRTEKNINNIFKLRLFITDLISQLRNLQSDQRNIANHSILVYRSQLMSIKEIQQFKSAIDGEVALTFTGSSGDNSDIASVLMTIELDSNSINNNIAPFAKISTHSYFGDEEEVLLSMNSILLIESVELDENHRWNARLKYIDNQWDVEFDERSIFSRHGEQIFIRHLSKENKQFIAFQLLLDFILRLEQTSYAKQEFLQFSRSKYENNPAQLKEIADFERNYRSEDAVKWFSKDNFLYRLLNTSLRIESIDDIVKMRYFINDLHNQLAELQLSFIESLNGKKEIILYRGLLMKVAQLNELRENFDGLISMNSFVSATQDEYVAIVFSGDGEQTIPLDEVSVIYEMLI</sequence>
<evidence type="ECO:0000313" key="2">
    <source>
        <dbReference type="Proteomes" id="UP000663868"/>
    </source>
</evidence>
<dbReference type="EMBL" id="CAJOBB010009233">
    <property type="protein sequence ID" value="CAF4223991.1"/>
    <property type="molecule type" value="Genomic_DNA"/>
</dbReference>
<proteinExistence type="predicted"/>
<dbReference type="Proteomes" id="UP000663868">
    <property type="component" value="Unassembled WGS sequence"/>
</dbReference>
<feature type="non-terminal residue" evidence="1">
    <location>
        <position position="1"/>
    </location>
</feature>
<accession>A0A820CMG7</accession>
<dbReference type="AlphaFoldDB" id="A0A820CMG7"/>
<dbReference type="Gene3D" id="3.90.176.10">
    <property type="entry name" value="Toxin ADP-ribosyltransferase, Chain A, domain 1"/>
    <property type="match status" value="1"/>
</dbReference>
<comment type="caution">
    <text evidence="1">The sequence shown here is derived from an EMBL/GenBank/DDBJ whole genome shotgun (WGS) entry which is preliminary data.</text>
</comment>